<dbReference type="SUPFAM" id="SSF81698">
    <property type="entry name" value="FF domain"/>
    <property type="match status" value="1"/>
</dbReference>
<feature type="domain" description="Rho-GAP" evidence="4">
    <location>
        <begin position="1688"/>
        <end position="1884"/>
    </location>
</feature>
<dbReference type="RefSeq" id="XP_022243971.1">
    <property type="nucleotide sequence ID" value="XM_022388263.1"/>
</dbReference>
<dbReference type="InterPro" id="IPR057284">
    <property type="entry name" value="FF_RHG35_4th"/>
</dbReference>
<dbReference type="Gene3D" id="1.10.10.440">
    <property type="entry name" value="FF domain"/>
    <property type="match status" value="3"/>
</dbReference>
<dbReference type="RefSeq" id="XP_022243972.1">
    <property type="nucleotide sequence ID" value="XM_022388264.1"/>
</dbReference>
<feature type="compositionally biased region" description="Acidic residues" evidence="3">
    <location>
        <begin position="1526"/>
        <end position="1535"/>
    </location>
</feature>
<evidence type="ECO:0000259" key="5">
    <source>
        <dbReference type="PROSITE" id="PS51676"/>
    </source>
</evidence>
<dbReference type="PANTHER" id="PTHR46005">
    <property type="entry name" value="RHO GTPASE-ACTIVATING PROTEIN 190"/>
    <property type="match status" value="1"/>
</dbReference>
<feature type="domain" description="PG1 pseudoGTPase" evidence="6">
    <location>
        <begin position="596"/>
        <end position="772"/>
    </location>
</feature>
<name>A0ABM1SK17_LIMPO</name>
<dbReference type="Pfam" id="PF19518">
    <property type="entry name" value="RhoGAP_pG1_pG2"/>
    <property type="match status" value="2"/>
</dbReference>
<dbReference type="SMART" id="SM00324">
    <property type="entry name" value="RhoGAP"/>
    <property type="match status" value="1"/>
</dbReference>
<keyword evidence="8" id="KW-1185">Reference proteome</keyword>
<accession>A0ABM1SK17</accession>
<dbReference type="PANTHER" id="PTHR46005:SF4">
    <property type="entry name" value="RHO GTPASE-ACTIVATING PROTEIN 190"/>
    <property type="match status" value="1"/>
</dbReference>
<evidence type="ECO:0000259" key="6">
    <source>
        <dbReference type="PROSITE" id="PS51852"/>
    </source>
</evidence>
<feature type="compositionally biased region" description="Low complexity" evidence="3">
    <location>
        <begin position="1560"/>
        <end position="1575"/>
    </location>
</feature>
<dbReference type="RefSeq" id="XP_022243973.1">
    <property type="nucleotide sequence ID" value="XM_022388265.1"/>
</dbReference>
<feature type="compositionally biased region" description="Basic and acidic residues" evidence="3">
    <location>
        <begin position="1649"/>
        <end position="1667"/>
    </location>
</feature>
<dbReference type="InterPro" id="IPR008936">
    <property type="entry name" value="Rho_GTPase_activation_prot"/>
</dbReference>
<evidence type="ECO:0000256" key="2">
    <source>
        <dbReference type="ARBA" id="ARBA00022737"/>
    </source>
</evidence>
<feature type="domain" description="PG2 pseudoGTPase" evidence="7">
    <location>
        <begin position="788"/>
        <end position="948"/>
    </location>
</feature>
<dbReference type="GeneID" id="106461353"/>
<feature type="region of interest" description="Disordered" evidence="3">
    <location>
        <begin position="1422"/>
        <end position="1575"/>
    </location>
</feature>
<feature type="compositionally biased region" description="Basic residues" evidence="3">
    <location>
        <begin position="1422"/>
        <end position="1432"/>
    </location>
</feature>
<keyword evidence="1" id="KW-0343">GTPase activation</keyword>
<feature type="region of interest" description="Disordered" evidence="3">
    <location>
        <begin position="1608"/>
        <end position="1684"/>
    </location>
</feature>
<dbReference type="CDD" id="cd22207">
    <property type="entry name" value="pseudoGTPaseD_p190RhoGAP"/>
    <property type="match status" value="1"/>
</dbReference>
<dbReference type="SMART" id="SM00441">
    <property type="entry name" value="FF"/>
    <property type="match status" value="3"/>
</dbReference>
<feature type="compositionally biased region" description="Low complexity" evidence="3">
    <location>
        <begin position="1186"/>
        <end position="1196"/>
    </location>
</feature>
<dbReference type="InterPro" id="IPR039007">
    <property type="entry name" value="pG1"/>
</dbReference>
<dbReference type="Pfam" id="PF00620">
    <property type="entry name" value="RhoGAP"/>
    <property type="match status" value="1"/>
</dbReference>
<dbReference type="InterPro" id="IPR036517">
    <property type="entry name" value="FF_domain_sf"/>
</dbReference>
<feature type="compositionally biased region" description="Basic and acidic residues" evidence="3">
    <location>
        <begin position="1450"/>
        <end position="1460"/>
    </location>
</feature>
<feature type="compositionally biased region" description="Basic residues" evidence="3">
    <location>
        <begin position="1461"/>
        <end position="1477"/>
    </location>
</feature>
<feature type="compositionally biased region" description="Acidic residues" evidence="3">
    <location>
        <begin position="1203"/>
        <end position="1217"/>
    </location>
</feature>
<proteinExistence type="predicted"/>
<dbReference type="Gene3D" id="3.40.50.300">
    <property type="entry name" value="P-loop containing nucleotide triphosphate hydrolases"/>
    <property type="match status" value="1"/>
</dbReference>
<evidence type="ECO:0000259" key="4">
    <source>
        <dbReference type="PROSITE" id="PS50238"/>
    </source>
</evidence>
<feature type="region of interest" description="Disordered" evidence="3">
    <location>
        <begin position="1320"/>
        <end position="1339"/>
    </location>
</feature>
<organism evidence="8 11">
    <name type="scientific">Limulus polyphemus</name>
    <name type="common">Atlantic horseshoe crab</name>
    <dbReference type="NCBI Taxonomy" id="6850"/>
    <lineage>
        <taxon>Eukaryota</taxon>
        <taxon>Metazoa</taxon>
        <taxon>Ecdysozoa</taxon>
        <taxon>Arthropoda</taxon>
        <taxon>Chelicerata</taxon>
        <taxon>Merostomata</taxon>
        <taxon>Xiphosura</taxon>
        <taxon>Limulidae</taxon>
        <taxon>Limulus</taxon>
    </lineage>
</organism>
<dbReference type="InterPro" id="IPR039006">
    <property type="entry name" value="RhoGAP_pG2"/>
</dbReference>
<dbReference type="Pfam" id="PF16512">
    <property type="entry name" value="RhoGAP-FF1"/>
    <property type="match status" value="1"/>
</dbReference>
<evidence type="ECO:0000313" key="11">
    <source>
        <dbReference type="RefSeq" id="XP_022243973.1"/>
    </source>
</evidence>
<dbReference type="SUPFAM" id="SSF52540">
    <property type="entry name" value="P-loop containing nucleoside triphosphate hydrolases"/>
    <property type="match status" value="1"/>
</dbReference>
<feature type="compositionally biased region" description="Basic residues" evidence="3">
    <location>
        <begin position="1542"/>
        <end position="1559"/>
    </location>
</feature>
<dbReference type="InterPro" id="IPR032835">
    <property type="entry name" value="RhoGAP-FF1"/>
</dbReference>
<dbReference type="PROSITE" id="PS51852">
    <property type="entry name" value="PG1"/>
    <property type="match status" value="1"/>
</dbReference>
<reference evidence="9 10" key="1">
    <citation type="submission" date="2025-05" db="UniProtKB">
        <authorList>
            <consortium name="RefSeq"/>
        </authorList>
    </citation>
    <scope>IDENTIFICATION</scope>
    <source>
        <tissue evidence="9 10">Muscle</tissue>
    </source>
</reference>
<dbReference type="PROSITE" id="PS51676">
    <property type="entry name" value="FF"/>
    <property type="match status" value="2"/>
</dbReference>
<keyword evidence="2" id="KW-0677">Repeat</keyword>
<evidence type="ECO:0000313" key="10">
    <source>
        <dbReference type="RefSeq" id="XP_022243972.1"/>
    </source>
</evidence>
<dbReference type="InterPro" id="IPR051978">
    <property type="entry name" value="Rho-GAP_domain"/>
</dbReference>
<evidence type="ECO:0000256" key="3">
    <source>
        <dbReference type="SAM" id="MobiDB-lite"/>
    </source>
</evidence>
<sequence length="1893" mass="214631">MAKKCDVPRTFNIAVVGLSGTEKEKGSTGVGKSCLCNRFVRHLADDYYVDHISVLSQTDFSGRVVNNDHFLYWGEVTKTSDEGVDFHFNVVEQTEFIDDSSFQPFKSGKTDPYYKRCSTTKLTSAEKLMYICKNQLGIEKEYEQKMIPEGKLNIDGFVCVFDVSNVPGRTIEKQVEFTSLILNNLWKTKKPIVLVTTKNDEARESYIKEAERLVTRKEYKGNIPTIETSSHENVNVDLAFFVLAQMIDRTKGKSKVVPFIEAAQRRKEVLDVATEAYQSVIRAQVTDYKAVWSNVSKRFAQNSDFLHYCDLFGHGDAQKMFMRHVKKLKEEYIRRKMQMYIKILPEVLSELLPDLQSLGDGDWRNVRVKIQQHPDFSQYFLESPDEHSWQESDLVDSTETRIPQDILDTSEAETCFQEHKASLEADEKRKEMRKQFKQLLEETGYVTPGKTLSEVRVLFMGRECFEALSESNLQEIYDEHQKEITERAKQNFQELLLENAEIFYHFTSIGPGSVITQEDISKITETLREDSRYKALDRLDQERMLMLLRHLGFVHGPIKEHCPAFPNCMDNLIEKVIAQKAHRPSSWSRNSQWLLESENNQLNLVLLGSGGIADELANTIRAYCTDDIFEMEKIQYTLDFRIIDGDVGLPHNSFRTSAFLPHGCFCVYSNHQTLEYIRESLEKTLLSNLEQEDRLPFHGLPIVILFAADASINEKDLTFLREEGQNRAKSLQCPFIDVSNSASDTEERFDEPKLLKALHSLIESIQRRADLLQIYHTLPEQAANPDIRIIMCMLCGDPYTVEHVLGPLLSHQCCFFSSPYTITLETYLGDCKRSVEVRVTSYHGANAFREELVHGFILVYSTKRKASLSTLSAFSMNIPNIPVQILAVTETGSANAFFSSDLSHQLITEGNAIADKLQAHFMTSVSTCQQKTAFYTPFFKEVSERKPQIEKAFSMDDSDYSLESFTPVPPPVPSRQESYHIRSGSLEDGVDSEGVYEQLPMDSGHGHEDETISPTSYLDDPPLSPSDESDLYTNVCNQENGEHLVKPSQLKNRRSFQADLYHQSFPSTESLDRAVTVKSRDSAPPLPLPLSRFDRESHTGIDLTFPPPPLSTFTGTVASPSSYQTQVHYSPCLSSNQYPLVPGSAHPSLYATGRRRPGAHDPKSSPFPQYSLKKMERGKKNELGIPSAPSAPSLASTQPGPADDLDASDSVTDDDDTLSSGFSGYGTYPPPPEPAPPDLLPSHIRRGPSIPVGHHASRTSLDEVSPLYLVAGIMGYSFETDDGGSQDSLNREPGWIDNRIFEQELRAREWLDNEVYHTYHSRHHKTPPPLKPKPGKQKPGKLNLQQFNNITDAIAKFNLTAQRGGSSHTKVGMLPAPLATPESIDLASDYAQVKDTVPLCATDSSEYAYAVVHNALPDSKPHRVRSLGRRHGNKEAFERAGSDSDSDWSSLERMHRDVHSRVNRKSTPYKKMRKKRGVPVAPPRVPSFEGPAPPLPPLPGGERMMGTKSLNPLNKVRGRGGKSPSDDSDLSDDEEPFFKSTPRPKYKHKRSFRSRRRKQQLQALQQSQLLPQQQQPPYLAGSLQFSALTPDSDIFSLSSKLKIESSLCMPPPDENSGYELVSPKDPAVMMRKSGMIKDGEKTSRKKDKKLREDEKLEKRRLKEEKRLTEKKKKKTAQGKGGNVNQTIQGLESFAQSEDNQIPLFVEKCIRFIEEEGLDSEGIYRVPGNRAHMDQLYQKFDEDPQVSIRDLDIPVNAVATALKDFFSKRLPPLFSVSVMEELSEISSMYYFVTDVQDRSCRLFALRDLLKKIPRANFEVLKFVFQHFVRVAENCRLNSMDSKNLAICWWPTLLPLEFNDMGMFERMRPHLEDLVQTMIDQFRFLFCGEEEVVMV</sequence>
<feature type="compositionally biased region" description="Basic and acidic residues" evidence="3">
    <location>
        <begin position="1173"/>
        <end position="1182"/>
    </location>
</feature>
<dbReference type="PROSITE" id="PS50238">
    <property type="entry name" value="RHOGAP"/>
    <property type="match status" value="1"/>
</dbReference>
<dbReference type="InterPro" id="IPR002713">
    <property type="entry name" value="FF_domain"/>
</dbReference>
<dbReference type="Gene3D" id="1.10.555.10">
    <property type="entry name" value="Rho GTPase activation protein"/>
    <property type="match status" value="1"/>
</dbReference>
<feature type="domain" description="FF" evidence="5">
    <location>
        <begin position="484"/>
        <end position="553"/>
    </location>
</feature>
<dbReference type="SUPFAM" id="SSF48350">
    <property type="entry name" value="GTPase activation domain, GAP"/>
    <property type="match status" value="1"/>
</dbReference>
<evidence type="ECO:0000313" key="8">
    <source>
        <dbReference type="Proteomes" id="UP000694941"/>
    </source>
</evidence>
<feature type="compositionally biased region" description="Pro residues" evidence="3">
    <location>
        <begin position="1480"/>
        <end position="1499"/>
    </location>
</feature>
<dbReference type="InterPro" id="IPR027417">
    <property type="entry name" value="P-loop_NTPase"/>
</dbReference>
<dbReference type="InterPro" id="IPR045786">
    <property type="entry name" value="RhoGAP_pG1_pG2"/>
</dbReference>
<feature type="region of interest" description="Disordered" evidence="3">
    <location>
        <begin position="1145"/>
        <end position="1257"/>
    </location>
</feature>
<dbReference type="PROSITE" id="PS51853">
    <property type="entry name" value="PG2"/>
    <property type="match status" value="1"/>
</dbReference>
<feature type="compositionally biased region" description="Basic and acidic residues" evidence="3">
    <location>
        <begin position="1433"/>
        <end position="1442"/>
    </location>
</feature>
<evidence type="ECO:0000256" key="1">
    <source>
        <dbReference type="ARBA" id="ARBA00022468"/>
    </source>
</evidence>
<feature type="domain" description="FF" evidence="5">
    <location>
        <begin position="429"/>
        <end position="483"/>
    </location>
</feature>
<protein>
    <submittedName>
        <fullName evidence="9 10">Rho GTPase-activating protein 190-like isoform X1</fullName>
    </submittedName>
</protein>
<dbReference type="InterPro" id="IPR000198">
    <property type="entry name" value="RhoGAP_dom"/>
</dbReference>
<gene>
    <name evidence="9 10 11" type="primary">LOC106461353</name>
</gene>
<dbReference type="Proteomes" id="UP000694941">
    <property type="component" value="Unplaced"/>
</dbReference>
<evidence type="ECO:0000259" key="7">
    <source>
        <dbReference type="PROSITE" id="PS51853"/>
    </source>
</evidence>
<evidence type="ECO:0000313" key="9">
    <source>
        <dbReference type="RefSeq" id="XP_022243971.1"/>
    </source>
</evidence>
<dbReference type="Pfam" id="PF23083">
    <property type="entry name" value="FF_RHG35_4th"/>
    <property type="match status" value="1"/>
</dbReference>
<feature type="compositionally biased region" description="Pro residues" evidence="3">
    <location>
        <begin position="1228"/>
        <end position="1239"/>
    </location>
</feature>
<feature type="region of interest" description="Disordered" evidence="3">
    <location>
        <begin position="996"/>
        <end position="1029"/>
    </location>
</feature>